<evidence type="ECO:0000256" key="3">
    <source>
        <dbReference type="ARBA" id="ARBA00022741"/>
    </source>
</evidence>
<sequence>MSRNDFSCNTSFAMSDLNLEVQPGELVAVVGVVGSGKSMLMMAILRELNCVSGSVHVQGDVAYAAQEPFVLSGTVKDNILFGAEFDEDKYRTVLDACCLWRDLDELVDRDRTLI</sequence>
<evidence type="ECO:0000256" key="4">
    <source>
        <dbReference type="ARBA" id="ARBA00022840"/>
    </source>
</evidence>
<dbReference type="EMBL" id="KQ247029">
    <property type="protein sequence ID" value="KNC72452.1"/>
    <property type="molecule type" value="Genomic_DNA"/>
</dbReference>
<keyword evidence="3" id="KW-0547">Nucleotide-binding</keyword>
<evidence type="ECO:0000256" key="1">
    <source>
        <dbReference type="ARBA" id="ARBA00004141"/>
    </source>
</evidence>
<comment type="similarity">
    <text evidence="2">Belongs to the ABC transporter superfamily. ABCC family. Conjugate transporter (TC 3.A.1.208) subfamily.</text>
</comment>
<dbReference type="Proteomes" id="UP000054560">
    <property type="component" value="Unassembled WGS sequence"/>
</dbReference>
<keyword evidence="4" id="KW-0067">ATP-binding</keyword>
<dbReference type="PANTHER" id="PTHR24223:SF456">
    <property type="entry name" value="MULTIDRUG RESISTANCE-ASSOCIATED PROTEIN LETHAL(2)03659"/>
    <property type="match status" value="1"/>
</dbReference>
<dbReference type="GO" id="GO:0042626">
    <property type="term" value="F:ATPase-coupled transmembrane transporter activity"/>
    <property type="evidence" value="ECO:0007669"/>
    <property type="project" value="TreeGrafter"/>
</dbReference>
<dbReference type="OrthoDB" id="6500128at2759"/>
<proteinExistence type="inferred from homology"/>
<protein>
    <recommendedName>
        <fullName evidence="5">ABC transporter domain-containing protein</fullName>
    </recommendedName>
</protein>
<dbReference type="GO" id="GO:0016020">
    <property type="term" value="C:membrane"/>
    <property type="evidence" value="ECO:0007669"/>
    <property type="project" value="UniProtKB-SubCell"/>
</dbReference>
<dbReference type="STRING" id="667725.A0A0L0F6U1"/>
<dbReference type="GO" id="GO:0005524">
    <property type="term" value="F:ATP binding"/>
    <property type="evidence" value="ECO:0007669"/>
    <property type="project" value="UniProtKB-KW"/>
</dbReference>
<dbReference type="PANTHER" id="PTHR24223">
    <property type="entry name" value="ATP-BINDING CASSETTE SUB-FAMILY C"/>
    <property type="match status" value="1"/>
</dbReference>
<feature type="non-terminal residue" evidence="6">
    <location>
        <position position="114"/>
    </location>
</feature>
<dbReference type="InterPro" id="IPR003439">
    <property type="entry name" value="ABC_transporter-like_ATP-bd"/>
</dbReference>
<dbReference type="Gene3D" id="3.40.50.300">
    <property type="entry name" value="P-loop containing nucleotide triphosphate hydrolases"/>
    <property type="match status" value="1"/>
</dbReference>
<evidence type="ECO:0000313" key="7">
    <source>
        <dbReference type="Proteomes" id="UP000054560"/>
    </source>
</evidence>
<feature type="domain" description="ABC transporter" evidence="5">
    <location>
        <begin position="15"/>
        <end position="78"/>
    </location>
</feature>
<keyword evidence="7" id="KW-1185">Reference proteome</keyword>
<dbReference type="AlphaFoldDB" id="A0A0L0F6U1"/>
<dbReference type="InterPro" id="IPR027417">
    <property type="entry name" value="P-loop_NTPase"/>
</dbReference>
<dbReference type="eggNOG" id="KOG0054">
    <property type="taxonomic scope" value="Eukaryota"/>
</dbReference>
<gene>
    <name evidence="6" type="ORF">SARC_14990</name>
</gene>
<name>A0A0L0F6U1_9EUKA</name>
<evidence type="ECO:0000259" key="5">
    <source>
        <dbReference type="Pfam" id="PF00005"/>
    </source>
</evidence>
<organism evidence="6 7">
    <name type="scientific">Sphaeroforma arctica JP610</name>
    <dbReference type="NCBI Taxonomy" id="667725"/>
    <lineage>
        <taxon>Eukaryota</taxon>
        <taxon>Ichthyosporea</taxon>
        <taxon>Ichthyophonida</taxon>
        <taxon>Sphaeroforma</taxon>
    </lineage>
</organism>
<evidence type="ECO:0000256" key="2">
    <source>
        <dbReference type="ARBA" id="ARBA00009726"/>
    </source>
</evidence>
<comment type="subcellular location">
    <subcellularLocation>
        <location evidence="1">Membrane</location>
        <topology evidence="1">Multi-pass membrane protein</topology>
    </subcellularLocation>
</comment>
<dbReference type="SUPFAM" id="SSF52540">
    <property type="entry name" value="P-loop containing nucleoside triphosphate hydrolases"/>
    <property type="match status" value="1"/>
</dbReference>
<evidence type="ECO:0000313" key="6">
    <source>
        <dbReference type="EMBL" id="KNC72452.1"/>
    </source>
</evidence>
<dbReference type="Pfam" id="PF00005">
    <property type="entry name" value="ABC_tran"/>
    <property type="match status" value="1"/>
</dbReference>
<dbReference type="GO" id="GO:0016887">
    <property type="term" value="F:ATP hydrolysis activity"/>
    <property type="evidence" value="ECO:0007669"/>
    <property type="project" value="InterPro"/>
</dbReference>
<dbReference type="GeneID" id="25915494"/>
<dbReference type="RefSeq" id="XP_014146354.1">
    <property type="nucleotide sequence ID" value="XM_014290879.1"/>
</dbReference>
<dbReference type="InterPro" id="IPR050173">
    <property type="entry name" value="ABC_transporter_C-like"/>
</dbReference>
<accession>A0A0L0F6U1</accession>
<reference evidence="6 7" key="1">
    <citation type="submission" date="2011-02" db="EMBL/GenBank/DDBJ databases">
        <title>The Genome Sequence of Sphaeroforma arctica JP610.</title>
        <authorList>
            <consortium name="The Broad Institute Genome Sequencing Platform"/>
            <person name="Russ C."/>
            <person name="Cuomo C."/>
            <person name="Young S.K."/>
            <person name="Zeng Q."/>
            <person name="Gargeya S."/>
            <person name="Alvarado L."/>
            <person name="Berlin A."/>
            <person name="Chapman S.B."/>
            <person name="Chen Z."/>
            <person name="Freedman E."/>
            <person name="Gellesch M."/>
            <person name="Goldberg J."/>
            <person name="Griggs A."/>
            <person name="Gujja S."/>
            <person name="Heilman E."/>
            <person name="Heiman D."/>
            <person name="Howarth C."/>
            <person name="Mehta T."/>
            <person name="Neiman D."/>
            <person name="Pearson M."/>
            <person name="Roberts A."/>
            <person name="Saif S."/>
            <person name="Shea T."/>
            <person name="Shenoy N."/>
            <person name="Sisk P."/>
            <person name="Stolte C."/>
            <person name="Sykes S."/>
            <person name="White J."/>
            <person name="Yandava C."/>
            <person name="Burger G."/>
            <person name="Gray M.W."/>
            <person name="Holland P.W.H."/>
            <person name="King N."/>
            <person name="Lang F.B.F."/>
            <person name="Roger A.J."/>
            <person name="Ruiz-Trillo I."/>
            <person name="Haas B."/>
            <person name="Nusbaum C."/>
            <person name="Birren B."/>
        </authorList>
    </citation>
    <scope>NUCLEOTIDE SEQUENCE [LARGE SCALE GENOMIC DNA]</scope>
    <source>
        <strain evidence="6 7">JP610</strain>
    </source>
</reference>